<dbReference type="InterPro" id="IPR002711">
    <property type="entry name" value="HNH"/>
</dbReference>
<dbReference type="RefSeq" id="WP_207720526.1">
    <property type="nucleotide sequence ID" value="NZ_JACHFW010000001.1"/>
</dbReference>
<comment type="caution">
    <text evidence="2">The sequence shown here is derived from an EMBL/GenBank/DDBJ whole genome shotgun (WGS) entry which is preliminary data.</text>
</comment>
<dbReference type="Proteomes" id="UP000543642">
    <property type="component" value="Unassembled WGS sequence"/>
</dbReference>
<accession>A0A7W8M3V1</accession>
<dbReference type="GO" id="GO:0008270">
    <property type="term" value="F:zinc ion binding"/>
    <property type="evidence" value="ECO:0007669"/>
    <property type="project" value="InterPro"/>
</dbReference>
<dbReference type="CDD" id="cd00085">
    <property type="entry name" value="HNHc"/>
    <property type="match status" value="1"/>
</dbReference>
<keyword evidence="2" id="KW-0378">Hydrolase</keyword>
<dbReference type="GO" id="GO:0004519">
    <property type="term" value="F:endonuclease activity"/>
    <property type="evidence" value="ECO:0007669"/>
    <property type="project" value="UniProtKB-KW"/>
</dbReference>
<reference evidence="2 3" key="1">
    <citation type="submission" date="2020-08" db="EMBL/GenBank/DDBJ databases">
        <title>Genomic Encyclopedia of Type Strains, Phase IV (KMG-IV): sequencing the most valuable type-strain genomes for metagenomic binning, comparative biology and taxonomic classification.</title>
        <authorList>
            <person name="Goeker M."/>
        </authorList>
    </citation>
    <scope>NUCLEOTIDE SEQUENCE [LARGE SCALE GENOMIC DNA]</scope>
    <source>
        <strain evidence="2 3">DSM 106146</strain>
    </source>
</reference>
<gene>
    <name evidence="2" type="ORF">HNP82_000519</name>
</gene>
<name>A0A7W8M3V1_9FIRM</name>
<evidence type="ECO:0000259" key="1">
    <source>
        <dbReference type="SMART" id="SM00507"/>
    </source>
</evidence>
<sequence>MAKHQHDTSANDLWMYFQNVINWVKTVFPNYRKYMKGLPWGIYYNRHKDEHYNSDELEARVAELEMDDDVTNNKGIYAYLLTGEEKHLNIRTFNEKDKLRKYNEQEGVCAKCGNHFAYTDMDGDHILPWSKGGKTEYDNLQMLCISCNRSNL</sequence>
<keyword evidence="2" id="KW-0255">Endonuclease</keyword>
<feature type="domain" description="HNH nuclease" evidence="1">
    <location>
        <begin position="98"/>
        <end position="149"/>
    </location>
</feature>
<dbReference type="Pfam" id="PF01844">
    <property type="entry name" value="HNH"/>
    <property type="match status" value="1"/>
</dbReference>
<dbReference type="EMBL" id="JACHFW010000001">
    <property type="protein sequence ID" value="MBB5263425.1"/>
    <property type="molecule type" value="Genomic_DNA"/>
</dbReference>
<proteinExistence type="predicted"/>
<evidence type="ECO:0000313" key="3">
    <source>
        <dbReference type="Proteomes" id="UP000543642"/>
    </source>
</evidence>
<keyword evidence="3" id="KW-1185">Reference proteome</keyword>
<dbReference type="InterPro" id="IPR003615">
    <property type="entry name" value="HNH_nuc"/>
</dbReference>
<dbReference type="GO" id="GO:0003676">
    <property type="term" value="F:nucleic acid binding"/>
    <property type="evidence" value="ECO:0007669"/>
    <property type="project" value="InterPro"/>
</dbReference>
<evidence type="ECO:0000313" key="2">
    <source>
        <dbReference type="EMBL" id="MBB5263425.1"/>
    </source>
</evidence>
<dbReference type="SMART" id="SM00507">
    <property type="entry name" value="HNHc"/>
    <property type="match status" value="1"/>
</dbReference>
<organism evidence="2 3">
    <name type="scientific">Catenibacillus scindens</name>
    <dbReference type="NCBI Taxonomy" id="673271"/>
    <lineage>
        <taxon>Bacteria</taxon>
        <taxon>Bacillati</taxon>
        <taxon>Bacillota</taxon>
        <taxon>Clostridia</taxon>
        <taxon>Lachnospirales</taxon>
        <taxon>Lachnospiraceae</taxon>
        <taxon>Catenibacillus</taxon>
    </lineage>
</organism>
<dbReference type="AlphaFoldDB" id="A0A7W8M3V1"/>
<protein>
    <submittedName>
        <fullName evidence="2">5-methylcytosine-specific restriction endonuclease McrA</fullName>
    </submittedName>
</protein>
<keyword evidence="2" id="KW-0540">Nuclease</keyword>
<dbReference type="Gene3D" id="1.10.30.50">
    <property type="match status" value="1"/>
</dbReference>